<feature type="domain" description="TonB-dependent receptor plug" evidence="14">
    <location>
        <begin position="50"/>
        <end position="162"/>
    </location>
</feature>
<feature type="chain" id="PRO_5022791564" evidence="12">
    <location>
        <begin position="27"/>
        <end position="822"/>
    </location>
</feature>
<dbReference type="Gene3D" id="2.170.130.10">
    <property type="entry name" value="TonB-dependent receptor, plug domain"/>
    <property type="match status" value="1"/>
</dbReference>
<dbReference type="AlphaFoldDB" id="A0A5B8CS01"/>
<evidence type="ECO:0000256" key="4">
    <source>
        <dbReference type="ARBA" id="ARBA00022452"/>
    </source>
</evidence>
<dbReference type="KEGG" id="mmec:FIU01_05815"/>
<dbReference type="Pfam" id="PF00593">
    <property type="entry name" value="TonB_dep_Rec_b-barrel"/>
    <property type="match status" value="1"/>
</dbReference>
<keyword evidence="3 10" id="KW-0813">Transport</keyword>
<dbReference type="PANTHER" id="PTHR30069:SF39">
    <property type="entry name" value="BLL6183 PROTEIN"/>
    <property type="match status" value="1"/>
</dbReference>
<evidence type="ECO:0000256" key="3">
    <source>
        <dbReference type="ARBA" id="ARBA00022448"/>
    </source>
</evidence>
<dbReference type="PANTHER" id="PTHR30069">
    <property type="entry name" value="TONB-DEPENDENT OUTER MEMBRANE RECEPTOR"/>
    <property type="match status" value="1"/>
</dbReference>
<dbReference type="GO" id="GO:0015344">
    <property type="term" value="F:siderophore uptake transmembrane transporter activity"/>
    <property type="evidence" value="ECO:0007669"/>
    <property type="project" value="TreeGrafter"/>
</dbReference>
<evidence type="ECO:0000256" key="8">
    <source>
        <dbReference type="ARBA" id="ARBA00023170"/>
    </source>
</evidence>
<dbReference type="RefSeq" id="WP_140003427.1">
    <property type="nucleotide sequence ID" value="NZ_CP040946.1"/>
</dbReference>
<comment type="subcellular location">
    <subcellularLocation>
        <location evidence="1 10">Cell outer membrane</location>
        <topology evidence="1 10">Multi-pass membrane protein</topology>
    </subcellularLocation>
</comment>
<organism evidence="15 16">
    <name type="scientific">Methylophilus medardicus</name>
    <dbReference type="NCBI Taxonomy" id="2588534"/>
    <lineage>
        <taxon>Bacteria</taxon>
        <taxon>Pseudomonadati</taxon>
        <taxon>Pseudomonadota</taxon>
        <taxon>Betaproteobacteria</taxon>
        <taxon>Nitrosomonadales</taxon>
        <taxon>Methylophilaceae</taxon>
        <taxon>Methylophilus</taxon>
    </lineage>
</organism>
<keyword evidence="16" id="KW-1185">Reference proteome</keyword>
<dbReference type="OrthoDB" id="98353at2"/>
<dbReference type="InterPro" id="IPR036942">
    <property type="entry name" value="Beta-barrel_TonB_sf"/>
</dbReference>
<accession>A0A5B8CS01</accession>
<dbReference type="Proteomes" id="UP000311008">
    <property type="component" value="Chromosome"/>
</dbReference>
<name>A0A5B8CS01_9PROT</name>
<feature type="domain" description="TonB-dependent receptor-like beta-barrel" evidence="13">
    <location>
        <begin position="234"/>
        <end position="763"/>
    </location>
</feature>
<proteinExistence type="inferred from homology"/>
<evidence type="ECO:0000259" key="13">
    <source>
        <dbReference type="Pfam" id="PF00593"/>
    </source>
</evidence>
<dbReference type="InterPro" id="IPR000531">
    <property type="entry name" value="Beta-barrel_TonB"/>
</dbReference>
<evidence type="ECO:0000256" key="6">
    <source>
        <dbReference type="ARBA" id="ARBA00023077"/>
    </source>
</evidence>
<evidence type="ECO:0000256" key="11">
    <source>
        <dbReference type="RuleBase" id="RU003357"/>
    </source>
</evidence>
<comment type="similarity">
    <text evidence="2 10 11">Belongs to the TonB-dependent receptor family.</text>
</comment>
<dbReference type="Pfam" id="PF07715">
    <property type="entry name" value="Plug"/>
    <property type="match status" value="1"/>
</dbReference>
<dbReference type="InterPro" id="IPR012910">
    <property type="entry name" value="Plug_dom"/>
</dbReference>
<sequence>MKKNSIKPLLLAIASAYSAQAVLANAEPLILDKVEVYSTTPLKGIGLPLHKVPANVQRANPSAINNQTGVSIADYMNSNMQGVTVTELGGNPWQPEINFRGYSASSLLGNPQGLSTYIDGVRVNEPFGDVTSWDKIPNFAIGDMQLVPGSNPLYGLNTLGGAIAIQTKSGRNNQGIAIEGEMGSWGRKRGLVEFGGVSKDGSVDYMIGYQHISDDGWRKYSPSHVNQLFAKTGWQSESTKLDLTYIGSDNRLIGNGLTPEFLLSGDNDQIHTRPDSTNNYSHFLALNGSHWVNNDLMLSGNVYYKKSNRRTVNGDGYEGSFEDVGGVSTLDGYPGITCSQAVDDCEVIGSVSNRTQTSQDTYGTTGQATFNQDFLGKENQFVIGAGYDYSLIRFKQSEQINLSSASESIADGDITGTTGSGTVFDPTRAPVLEGDGALGTRQSVGLTGKQYTARLFATDTLSLNEFWHLNAGASWNFTRVDNVDTLRGGPSAANGFNSLTARDSYTRLNPTVGLTFTPTKQLTIYTSYSESSRAPTAIELGCSNPASPCLLPAALADDPPLNQVVAKTYEFGGRGQLTDTIGWNAGVYHAVNHDDIQFTAANTQTGAGYFKNVGRSKRQGIDLGVNGVVENFKWSASYSFVHATYDTDVEFVNGSNSTGINSDGIYTARAGDRLPAIPQHQLKLRGQYAVTPSWNVGTNVIGYSDQFVYGNENNGHQSNAADCNGGDDCAVGRGKLSGYFIVNLDTQYNFGNGWKLFAKATNIFDKDYYIAGRLAESLFDASGSFGSESKVLSLLPGAPRAAWFGFRYEFGAKPSLASYDRD</sequence>
<dbReference type="InterPro" id="IPR039426">
    <property type="entry name" value="TonB-dep_rcpt-like"/>
</dbReference>
<evidence type="ECO:0000256" key="5">
    <source>
        <dbReference type="ARBA" id="ARBA00022692"/>
    </source>
</evidence>
<dbReference type="InterPro" id="IPR037066">
    <property type="entry name" value="Plug_dom_sf"/>
</dbReference>
<keyword evidence="7 10" id="KW-0472">Membrane</keyword>
<keyword evidence="8 15" id="KW-0675">Receptor</keyword>
<dbReference type="GO" id="GO:0009279">
    <property type="term" value="C:cell outer membrane"/>
    <property type="evidence" value="ECO:0007669"/>
    <property type="project" value="UniProtKB-SubCell"/>
</dbReference>
<keyword evidence="9 10" id="KW-0998">Cell outer membrane</keyword>
<evidence type="ECO:0000313" key="16">
    <source>
        <dbReference type="Proteomes" id="UP000311008"/>
    </source>
</evidence>
<dbReference type="SUPFAM" id="SSF56935">
    <property type="entry name" value="Porins"/>
    <property type="match status" value="1"/>
</dbReference>
<keyword evidence="12" id="KW-0732">Signal</keyword>
<dbReference type="PROSITE" id="PS52016">
    <property type="entry name" value="TONB_DEPENDENT_REC_3"/>
    <property type="match status" value="1"/>
</dbReference>
<evidence type="ECO:0000256" key="1">
    <source>
        <dbReference type="ARBA" id="ARBA00004571"/>
    </source>
</evidence>
<protein>
    <submittedName>
        <fullName evidence="15">TonB-dependent receptor</fullName>
    </submittedName>
</protein>
<evidence type="ECO:0000313" key="15">
    <source>
        <dbReference type="EMBL" id="QDC44088.1"/>
    </source>
</evidence>
<dbReference type="GO" id="GO:0044718">
    <property type="term" value="P:siderophore transmembrane transport"/>
    <property type="evidence" value="ECO:0007669"/>
    <property type="project" value="TreeGrafter"/>
</dbReference>
<keyword evidence="4 10" id="KW-1134">Transmembrane beta strand</keyword>
<evidence type="ECO:0000256" key="9">
    <source>
        <dbReference type="ARBA" id="ARBA00023237"/>
    </source>
</evidence>
<gene>
    <name evidence="15" type="ORF">FIU01_05815</name>
</gene>
<evidence type="ECO:0000256" key="12">
    <source>
        <dbReference type="SAM" id="SignalP"/>
    </source>
</evidence>
<reference evidence="16" key="1">
    <citation type="journal article" date="2019" name="ISME J.">
        <title>Evolution in action: habitat transition from sediment to the pelagial leads to genome streamlining in Methylophilaceae.</title>
        <authorList>
            <person name="Salcher M."/>
            <person name="Schaefle D."/>
            <person name="Kaspar M."/>
            <person name="Neuenschwander S.M."/>
            <person name="Ghai R."/>
        </authorList>
    </citation>
    <scope>NUCLEOTIDE SEQUENCE [LARGE SCALE GENOMIC DNA]</scope>
    <source>
        <strain evidence="16">MMS-M-51</strain>
    </source>
</reference>
<evidence type="ECO:0000259" key="14">
    <source>
        <dbReference type="Pfam" id="PF07715"/>
    </source>
</evidence>
<keyword evidence="5 10" id="KW-0812">Transmembrane</keyword>
<evidence type="ECO:0000256" key="2">
    <source>
        <dbReference type="ARBA" id="ARBA00009810"/>
    </source>
</evidence>
<keyword evidence="6 11" id="KW-0798">TonB box</keyword>
<evidence type="ECO:0000256" key="7">
    <source>
        <dbReference type="ARBA" id="ARBA00023136"/>
    </source>
</evidence>
<evidence type="ECO:0000256" key="10">
    <source>
        <dbReference type="PROSITE-ProRule" id="PRU01360"/>
    </source>
</evidence>
<dbReference type="Gene3D" id="2.40.170.20">
    <property type="entry name" value="TonB-dependent receptor, beta-barrel domain"/>
    <property type="match status" value="1"/>
</dbReference>
<dbReference type="EMBL" id="CP040946">
    <property type="protein sequence ID" value="QDC44088.1"/>
    <property type="molecule type" value="Genomic_DNA"/>
</dbReference>
<feature type="signal peptide" evidence="12">
    <location>
        <begin position="1"/>
        <end position="26"/>
    </location>
</feature>